<dbReference type="Pfam" id="PF01612">
    <property type="entry name" value="DNA_pol_A_exo1"/>
    <property type="match status" value="1"/>
</dbReference>
<gene>
    <name evidence="5" type="primary">LOC107765161</name>
</gene>
<dbReference type="STRING" id="4097.A0A1S3XHD8"/>
<keyword evidence="2" id="KW-0378">Hydrolase</keyword>
<dbReference type="InterPro" id="IPR012337">
    <property type="entry name" value="RNaseH-like_sf"/>
</dbReference>
<keyword evidence="4" id="KW-1185">Reference proteome</keyword>
<dbReference type="InterPro" id="IPR051132">
    <property type="entry name" value="3-5_Exonuclease_domain"/>
</dbReference>
<dbReference type="AlphaFoldDB" id="A0A1S3XHD8"/>
<dbReference type="OrthoDB" id="1920326at2759"/>
<evidence type="ECO:0000313" key="4">
    <source>
        <dbReference type="Proteomes" id="UP000790787"/>
    </source>
</evidence>
<dbReference type="GO" id="GO:0006139">
    <property type="term" value="P:nucleobase-containing compound metabolic process"/>
    <property type="evidence" value="ECO:0007669"/>
    <property type="project" value="InterPro"/>
</dbReference>
<dbReference type="RefSeq" id="XP_016439259.1">
    <property type="nucleotide sequence ID" value="XM_016583773.1"/>
</dbReference>
<evidence type="ECO:0000256" key="1">
    <source>
        <dbReference type="ARBA" id="ARBA00022722"/>
    </source>
</evidence>
<sequence>MAEIISRTLFCTSVPFYENQIKVTVTKKAADVDKWIGQTIHIHRRRLHKLLIGLDIEWLACINATDKNHSKIALLQLCVGRRCLLFQLLHADYIPNSLRAFLANPNFTFVGVGIQGDAYKLFQDHGLFVANSVDLYQLALVVRKFEPEYGIMGLKRMGLKRMAYEVLGKVMEKPLKVTLSQWDTEELSYEQVEYACIDAFVSFEIGMNLFSEMLNRLVYSPYVSAFDVKFDEIS</sequence>
<dbReference type="SUPFAM" id="SSF53098">
    <property type="entry name" value="Ribonuclease H-like"/>
    <property type="match status" value="1"/>
</dbReference>
<dbReference type="GO" id="GO:0003676">
    <property type="term" value="F:nucleic acid binding"/>
    <property type="evidence" value="ECO:0007669"/>
    <property type="project" value="InterPro"/>
</dbReference>
<evidence type="ECO:0000256" key="2">
    <source>
        <dbReference type="ARBA" id="ARBA00022801"/>
    </source>
</evidence>
<accession>A0A1S3XHD8</accession>
<evidence type="ECO:0000259" key="3">
    <source>
        <dbReference type="SMART" id="SM00474"/>
    </source>
</evidence>
<reference evidence="4" key="1">
    <citation type="journal article" date="2014" name="Nat. Commun.">
        <title>The tobacco genome sequence and its comparison with those of tomato and potato.</title>
        <authorList>
            <person name="Sierro N."/>
            <person name="Battey J.N."/>
            <person name="Ouadi S."/>
            <person name="Bakaher N."/>
            <person name="Bovet L."/>
            <person name="Willig A."/>
            <person name="Goepfert S."/>
            <person name="Peitsch M.C."/>
            <person name="Ivanov N.V."/>
        </authorList>
    </citation>
    <scope>NUCLEOTIDE SEQUENCE [LARGE SCALE GENOMIC DNA]</scope>
</reference>
<dbReference type="KEGG" id="nta:107765161"/>
<dbReference type="RefSeq" id="XP_016439259.1">
    <property type="nucleotide sequence ID" value="XM_016583773.2"/>
</dbReference>
<dbReference type="GO" id="GO:0005737">
    <property type="term" value="C:cytoplasm"/>
    <property type="evidence" value="ECO:0000318"/>
    <property type="project" value="GO_Central"/>
</dbReference>
<dbReference type="GeneID" id="107765161"/>
<dbReference type="OMA" id="LAMINGR"/>
<proteinExistence type="predicted"/>
<dbReference type="InterPro" id="IPR002562">
    <property type="entry name" value="3'-5'_exonuclease_dom"/>
</dbReference>
<keyword evidence="1" id="KW-0540">Nuclease</keyword>
<dbReference type="Proteomes" id="UP000790787">
    <property type="component" value="Chromosome 23"/>
</dbReference>
<dbReference type="FunFam" id="3.30.420.10:FF:000054">
    <property type="entry name" value="Werner Syndrome-like exonuclease"/>
    <property type="match status" value="1"/>
</dbReference>
<dbReference type="GO" id="GO:0008408">
    <property type="term" value="F:3'-5' exonuclease activity"/>
    <property type="evidence" value="ECO:0000318"/>
    <property type="project" value="GO_Central"/>
</dbReference>
<name>A0A1S3XHD8_TOBAC</name>
<dbReference type="PaxDb" id="4097-A0A1S3XHD8"/>
<evidence type="ECO:0000313" key="5">
    <source>
        <dbReference type="RefSeq" id="XP_016439259.1"/>
    </source>
</evidence>
<feature type="domain" description="3'-5' exonuclease" evidence="3">
    <location>
        <begin position="23"/>
        <end position="218"/>
    </location>
</feature>
<dbReference type="InterPro" id="IPR036397">
    <property type="entry name" value="RNaseH_sf"/>
</dbReference>
<dbReference type="PANTHER" id="PTHR13620">
    <property type="entry name" value="3-5 EXONUCLEASE"/>
    <property type="match status" value="1"/>
</dbReference>
<dbReference type="GO" id="GO:0005634">
    <property type="term" value="C:nucleus"/>
    <property type="evidence" value="ECO:0000318"/>
    <property type="project" value="GO_Central"/>
</dbReference>
<protein>
    <submittedName>
        <fullName evidence="5">3'-5' exonuclease-like</fullName>
    </submittedName>
    <submittedName>
        <fullName evidence="5">Werner Syndrome-like exonuclease</fullName>
    </submittedName>
</protein>
<dbReference type="SMART" id="SM00474">
    <property type="entry name" value="35EXOc"/>
    <property type="match status" value="1"/>
</dbReference>
<dbReference type="CDD" id="cd06141">
    <property type="entry name" value="WRN_exo"/>
    <property type="match status" value="1"/>
</dbReference>
<organism evidence="4 5">
    <name type="scientific">Nicotiana tabacum</name>
    <name type="common">Common tobacco</name>
    <dbReference type="NCBI Taxonomy" id="4097"/>
    <lineage>
        <taxon>Eukaryota</taxon>
        <taxon>Viridiplantae</taxon>
        <taxon>Streptophyta</taxon>
        <taxon>Embryophyta</taxon>
        <taxon>Tracheophyta</taxon>
        <taxon>Spermatophyta</taxon>
        <taxon>Magnoliopsida</taxon>
        <taxon>eudicotyledons</taxon>
        <taxon>Gunneridae</taxon>
        <taxon>Pentapetalae</taxon>
        <taxon>asterids</taxon>
        <taxon>lamiids</taxon>
        <taxon>Solanales</taxon>
        <taxon>Solanaceae</taxon>
        <taxon>Nicotianoideae</taxon>
        <taxon>Nicotianeae</taxon>
        <taxon>Nicotiana</taxon>
    </lineage>
</organism>
<dbReference type="PANTHER" id="PTHR13620:SF76">
    <property type="entry name" value="WERNER SYNDROME-LIKE EXONUCLEASE"/>
    <property type="match status" value="1"/>
</dbReference>
<dbReference type="Gene3D" id="3.30.420.10">
    <property type="entry name" value="Ribonuclease H-like superfamily/Ribonuclease H"/>
    <property type="match status" value="1"/>
</dbReference>
<reference evidence="5" key="2">
    <citation type="submission" date="2025-08" db="UniProtKB">
        <authorList>
            <consortium name="RefSeq"/>
        </authorList>
    </citation>
    <scope>IDENTIFICATION</scope>
    <source>
        <tissue evidence="5">Leaf</tissue>
    </source>
</reference>
<dbReference type="SMR" id="A0A1S3XHD8"/>